<keyword evidence="2" id="KW-1185">Reference proteome</keyword>
<accession>A0A1G7C2T9</accession>
<dbReference type="EMBL" id="FNAT01000002">
    <property type="protein sequence ID" value="SDE33593.1"/>
    <property type="molecule type" value="Genomic_DNA"/>
</dbReference>
<name>A0A1G7C2T9_9RHOB</name>
<dbReference type="OrthoDB" id="7874397at2"/>
<gene>
    <name evidence="1" type="ORF">SAMN04488567_1332</name>
</gene>
<proteinExistence type="predicted"/>
<dbReference type="RefSeq" id="WP_090110389.1">
    <property type="nucleotide sequence ID" value="NZ_FNAT01000002.1"/>
</dbReference>
<sequence length="152" mass="16172">MPRDFTEETRRPPQGGAAIGRIEDLDPIEARAVRLLRLWCDEGHAAVAARLAPDLDPGPARAAADALDALCRLCAAAGRRPLMRHGAECACLGADEAWFARLVGHGSEAAREEALMLAMAFLEPGAAHDAARLAEALGLGLRRAAISRPRLH</sequence>
<reference evidence="2" key="1">
    <citation type="submission" date="2016-10" db="EMBL/GenBank/DDBJ databases">
        <authorList>
            <person name="Varghese N."/>
            <person name="Submissions S."/>
        </authorList>
    </citation>
    <scope>NUCLEOTIDE SEQUENCE [LARGE SCALE GENOMIC DNA]</scope>
    <source>
        <strain evidence="2">DSM 21424</strain>
    </source>
</reference>
<dbReference type="Proteomes" id="UP000198922">
    <property type="component" value="Unassembled WGS sequence"/>
</dbReference>
<evidence type="ECO:0000313" key="2">
    <source>
        <dbReference type="Proteomes" id="UP000198922"/>
    </source>
</evidence>
<organism evidence="1 2">
    <name type="scientific">Limimaricola pyoseonensis</name>
    <dbReference type="NCBI Taxonomy" id="521013"/>
    <lineage>
        <taxon>Bacteria</taxon>
        <taxon>Pseudomonadati</taxon>
        <taxon>Pseudomonadota</taxon>
        <taxon>Alphaproteobacteria</taxon>
        <taxon>Rhodobacterales</taxon>
        <taxon>Paracoccaceae</taxon>
        <taxon>Limimaricola</taxon>
    </lineage>
</organism>
<dbReference type="STRING" id="521013.SAMN04488567_1332"/>
<protein>
    <submittedName>
        <fullName evidence="1">Uncharacterized protein</fullName>
    </submittedName>
</protein>
<evidence type="ECO:0000313" key="1">
    <source>
        <dbReference type="EMBL" id="SDE33593.1"/>
    </source>
</evidence>
<dbReference type="AlphaFoldDB" id="A0A1G7C2T9"/>